<dbReference type="PROSITE" id="PS00409">
    <property type="entry name" value="PROKAR_NTER_METHYL"/>
    <property type="match status" value="1"/>
</dbReference>
<feature type="transmembrane region" description="Helical" evidence="11">
    <location>
        <begin position="6"/>
        <end position="29"/>
    </location>
</feature>
<name>A0ABV0EK87_9BURK</name>
<keyword evidence="5" id="KW-0997">Cell inner membrane</keyword>
<keyword evidence="7 11" id="KW-1133">Transmembrane helix</keyword>
<dbReference type="Pfam" id="PF12019">
    <property type="entry name" value="GspH"/>
    <property type="match status" value="1"/>
</dbReference>
<evidence type="ECO:0000256" key="6">
    <source>
        <dbReference type="ARBA" id="ARBA00022692"/>
    </source>
</evidence>
<dbReference type="SUPFAM" id="SSF54523">
    <property type="entry name" value="Pili subunits"/>
    <property type="match status" value="1"/>
</dbReference>
<dbReference type="EMBL" id="JBAJEX010000015">
    <property type="protein sequence ID" value="MEO1767973.1"/>
    <property type="molecule type" value="Genomic_DNA"/>
</dbReference>
<keyword evidence="6 11" id="KW-0812">Transmembrane</keyword>
<evidence type="ECO:0000256" key="7">
    <source>
        <dbReference type="ARBA" id="ARBA00022989"/>
    </source>
</evidence>
<keyword evidence="14" id="KW-1185">Reference proteome</keyword>
<sequence length="165" mass="17451">MQAKGFTLIELLTTVAVLAILVTLAVPSFRTMLMNNRLQATRTDLMSAFTFAKSEAVKRGIPVYVTALGPAAGNEFAGGWQVWVDSNANGSQEAGEPTIRQHEAYPPATTVAATPAVTAVGFNGRGFLIGPQVTLNICDGRSGVRGGQITLTSAGTIYLREDYLC</sequence>
<dbReference type="Gene3D" id="3.55.40.10">
    <property type="entry name" value="minor pseudopilin epsh domain"/>
    <property type="match status" value="1"/>
</dbReference>
<comment type="subcellular location">
    <subcellularLocation>
        <location evidence="1">Cell inner membrane</location>
        <topology evidence="1">Single-pass membrane protein</topology>
    </subcellularLocation>
</comment>
<dbReference type="Proteomes" id="UP001482231">
    <property type="component" value="Unassembled WGS sequence"/>
</dbReference>
<evidence type="ECO:0000256" key="2">
    <source>
        <dbReference type="ARBA" id="ARBA00021549"/>
    </source>
</evidence>
<dbReference type="RefSeq" id="WP_347309085.1">
    <property type="nucleotide sequence ID" value="NZ_JBAJEX010000015.1"/>
</dbReference>
<evidence type="ECO:0000256" key="10">
    <source>
        <dbReference type="ARBA" id="ARBA00030775"/>
    </source>
</evidence>
<dbReference type="InterPro" id="IPR012902">
    <property type="entry name" value="N_methyl_site"/>
</dbReference>
<reference evidence="13 14" key="1">
    <citation type="submission" date="2024-02" db="EMBL/GenBank/DDBJ databases">
        <title>New thermophilic sulfur-oxidizing bacteria from a hot springs of the Uzon caldera (Kamchatka, Russia).</title>
        <authorList>
            <person name="Dukat A.M."/>
            <person name="Elcheninov A.G."/>
            <person name="Frolov E.N."/>
        </authorList>
    </citation>
    <scope>NUCLEOTIDE SEQUENCE [LARGE SCALE GENOMIC DNA]</scope>
    <source>
        <strain evidence="13 14">AK1</strain>
    </source>
</reference>
<dbReference type="Pfam" id="PF07963">
    <property type="entry name" value="N_methyl"/>
    <property type="match status" value="1"/>
</dbReference>
<evidence type="ECO:0000256" key="11">
    <source>
        <dbReference type="SAM" id="Phobius"/>
    </source>
</evidence>
<dbReference type="InterPro" id="IPR045584">
    <property type="entry name" value="Pilin-like"/>
</dbReference>
<dbReference type="InterPro" id="IPR022346">
    <property type="entry name" value="T2SS_GspH"/>
</dbReference>
<accession>A0ABV0EK87</accession>
<keyword evidence="8 11" id="KW-0472">Membrane</keyword>
<evidence type="ECO:0000256" key="8">
    <source>
        <dbReference type="ARBA" id="ARBA00023136"/>
    </source>
</evidence>
<keyword evidence="4" id="KW-0488">Methylation</keyword>
<keyword evidence="3" id="KW-1003">Cell membrane</keyword>
<organism evidence="13 14">
    <name type="scientific">Thiobacter aerophilum</name>
    <dbReference type="NCBI Taxonomy" id="3121275"/>
    <lineage>
        <taxon>Bacteria</taxon>
        <taxon>Pseudomonadati</taxon>
        <taxon>Pseudomonadota</taxon>
        <taxon>Betaproteobacteria</taxon>
        <taxon>Burkholderiales</taxon>
        <taxon>Thiobacteraceae</taxon>
        <taxon>Thiobacter</taxon>
    </lineage>
</organism>
<proteinExistence type="inferred from homology"/>
<comment type="similarity">
    <text evidence="9">Belongs to the GSP H family.</text>
</comment>
<evidence type="ECO:0000313" key="13">
    <source>
        <dbReference type="EMBL" id="MEO1767973.1"/>
    </source>
</evidence>
<protein>
    <recommendedName>
        <fullName evidence="2">Type II secretion system protein H</fullName>
    </recommendedName>
    <alternativeName>
        <fullName evidence="10">General secretion pathway protein H</fullName>
    </alternativeName>
</protein>
<evidence type="ECO:0000256" key="3">
    <source>
        <dbReference type="ARBA" id="ARBA00022475"/>
    </source>
</evidence>
<comment type="caution">
    <text evidence="13">The sequence shown here is derived from an EMBL/GenBank/DDBJ whole genome shotgun (WGS) entry which is preliminary data.</text>
</comment>
<evidence type="ECO:0000256" key="9">
    <source>
        <dbReference type="ARBA" id="ARBA00025772"/>
    </source>
</evidence>
<evidence type="ECO:0000256" key="1">
    <source>
        <dbReference type="ARBA" id="ARBA00004377"/>
    </source>
</evidence>
<evidence type="ECO:0000313" key="14">
    <source>
        <dbReference type="Proteomes" id="UP001482231"/>
    </source>
</evidence>
<gene>
    <name evidence="13" type="ORF">V6E02_12215</name>
</gene>
<evidence type="ECO:0000256" key="5">
    <source>
        <dbReference type="ARBA" id="ARBA00022519"/>
    </source>
</evidence>
<feature type="domain" description="General secretion pathway GspH" evidence="12">
    <location>
        <begin position="44"/>
        <end position="155"/>
    </location>
</feature>
<dbReference type="NCBIfam" id="TIGR02532">
    <property type="entry name" value="IV_pilin_GFxxxE"/>
    <property type="match status" value="1"/>
</dbReference>
<evidence type="ECO:0000259" key="12">
    <source>
        <dbReference type="Pfam" id="PF12019"/>
    </source>
</evidence>
<evidence type="ECO:0000256" key="4">
    <source>
        <dbReference type="ARBA" id="ARBA00022481"/>
    </source>
</evidence>